<feature type="transmembrane region" description="Helical" evidence="6">
    <location>
        <begin position="105"/>
        <end position="127"/>
    </location>
</feature>
<dbReference type="InParanoid" id="A0A7L4YI32"/>
<dbReference type="Proteomes" id="UP000463857">
    <property type="component" value="Chromosome"/>
</dbReference>
<dbReference type="AlphaFoldDB" id="A0A7L4YI32"/>
<dbReference type="KEGG" id="eke:EK0264_00455"/>
<dbReference type="EMBL" id="CP047156">
    <property type="protein sequence ID" value="QHB98917.1"/>
    <property type="molecule type" value="Genomic_DNA"/>
</dbReference>
<dbReference type="Pfam" id="PF01810">
    <property type="entry name" value="LysE"/>
    <property type="match status" value="1"/>
</dbReference>
<feature type="transmembrane region" description="Helical" evidence="6">
    <location>
        <begin position="35"/>
        <end position="60"/>
    </location>
</feature>
<evidence type="ECO:0000256" key="2">
    <source>
        <dbReference type="ARBA" id="ARBA00022475"/>
    </source>
</evidence>
<dbReference type="PIRSF" id="PIRSF006324">
    <property type="entry name" value="LeuE"/>
    <property type="match status" value="1"/>
</dbReference>
<protein>
    <submittedName>
        <fullName evidence="7">LysE family transporter</fullName>
    </submittedName>
</protein>
<organism evidence="7 8">
    <name type="scientific">Epidermidibacterium keratini</name>
    <dbReference type="NCBI Taxonomy" id="1891644"/>
    <lineage>
        <taxon>Bacteria</taxon>
        <taxon>Bacillati</taxon>
        <taxon>Actinomycetota</taxon>
        <taxon>Actinomycetes</taxon>
        <taxon>Sporichthyales</taxon>
        <taxon>Sporichthyaceae</taxon>
        <taxon>Epidermidibacterium</taxon>
    </lineage>
</organism>
<dbReference type="GO" id="GO:0042970">
    <property type="term" value="F:homoserine transmembrane transporter activity"/>
    <property type="evidence" value="ECO:0007669"/>
    <property type="project" value="TreeGrafter"/>
</dbReference>
<sequence length="199" mass="20680">MSVTFLLTSFVIVATPGTGALLSIAAGLNRGMRYGVLAAFGSTLGVLPHAIAAIGGLAAVLAASPVAFAILKYAGVAYLLYLAWGMWRDTSPLTAEQSPASVRKVLRDGVVLNLLNPKLTAFFFAFLPQFVPADSPGAVGEMVLLSAVFSVMTFVVFAAYAVAAASVRSRLLDRPGAVRGARRVFALSFVALSVRLATA</sequence>
<dbReference type="OrthoDB" id="9784202at2"/>
<dbReference type="PANTHER" id="PTHR30086">
    <property type="entry name" value="ARGININE EXPORTER PROTEIN ARGO"/>
    <property type="match status" value="1"/>
</dbReference>
<keyword evidence="3 6" id="KW-0812">Transmembrane</keyword>
<feature type="transmembrane region" description="Helical" evidence="6">
    <location>
        <begin position="147"/>
        <end position="168"/>
    </location>
</feature>
<evidence type="ECO:0000313" key="8">
    <source>
        <dbReference type="Proteomes" id="UP000463857"/>
    </source>
</evidence>
<accession>A0A7L4YI32</accession>
<evidence type="ECO:0000313" key="7">
    <source>
        <dbReference type="EMBL" id="QHB98917.1"/>
    </source>
</evidence>
<keyword evidence="4 6" id="KW-1133">Transmembrane helix</keyword>
<dbReference type="RefSeq" id="WP_159541886.1">
    <property type="nucleotide sequence ID" value="NZ_CP047156.1"/>
</dbReference>
<evidence type="ECO:0000256" key="6">
    <source>
        <dbReference type="SAM" id="Phobius"/>
    </source>
</evidence>
<dbReference type="PANTHER" id="PTHR30086:SF14">
    <property type="entry name" value="HOMOSERINE_HOMOSERINE LACTONE EFFLUX PROTEIN"/>
    <property type="match status" value="1"/>
</dbReference>
<reference evidence="7 8" key="1">
    <citation type="journal article" date="2018" name="Int. J. Syst. Evol. Microbiol.">
        <title>Epidermidibacterium keratini gen. nov., sp. nov., a member of the family Sporichthyaceae, isolated from keratin epidermis.</title>
        <authorList>
            <person name="Lee D.G."/>
            <person name="Trujillo M.E."/>
            <person name="Kang S."/>
            <person name="Nam J.J."/>
            <person name="Kim Y.J."/>
        </authorList>
    </citation>
    <scope>NUCLEOTIDE SEQUENCE [LARGE SCALE GENOMIC DNA]</scope>
    <source>
        <strain evidence="7 8">EPI-7</strain>
    </source>
</reference>
<feature type="transmembrane region" description="Helical" evidence="6">
    <location>
        <begin position="66"/>
        <end position="84"/>
    </location>
</feature>
<dbReference type="InterPro" id="IPR001123">
    <property type="entry name" value="LeuE-type"/>
</dbReference>
<evidence type="ECO:0000256" key="5">
    <source>
        <dbReference type="ARBA" id="ARBA00023136"/>
    </source>
</evidence>
<evidence type="ECO:0000256" key="3">
    <source>
        <dbReference type="ARBA" id="ARBA00022692"/>
    </source>
</evidence>
<evidence type="ECO:0000256" key="4">
    <source>
        <dbReference type="ARBA" id="ARBA00022989"/>
    </source>
</evidence>
<keyword evidence="8" id="KW-1185">Reference proteome</keyword>
<name>A0A7L4YI32_9ACTN</name>
<feature type="transmembrane region" description="Helical" evidence="6">
    <location>
        <begin position="6"/>
        <end position="28"/>
    </location>
</feature>
<comment type="subcellular location">
    <subcellularLocation>
        <location evidence="1">Cell membrane</location>
        <topology evidence="1">Multi-pass membrane protein</topology>
    </subcellularLocation>
</comment>
<keyword evidence="5 6" id="KW-0472">Membrane</keyword>
<evidence type="ECO:0000256" key="1">
    <source>
        <dbReference type="ARBA" id="ARBA00004651"/>
    </source>
</evidence>
<proteinExistence type="predicted"/>
<keyword evidence="2" id="KW-1003">Cell membrane</keyword>
<dbReference type="GO" id="GO:0005886">
    <property type="term" value="C:plasma membrane"/>
    <property type="evidence" value="ECO:0007669"/>
    <property type="project" value="UniProtKB-SubCell"/>
</dbReference>
<gene>
    <name evidence="7" type="ORF">EK0264_00455</name>
</gene>